<feature type="region of interest" description="Disordered" evidence="2">
    <location>
        <begin position="130"/>
        <end position="152"/>
    </location>
</feature>
<dbReference type="Gene3D" id="1.10.150.50">
    <property type="entry name" value="Transcription Factor, Ets-1"/>
    <property type="match status" value="1"/>
</dbReference>
<proteinExistence type="predicted"/>
<evidence type="ECO:0000313" key="5">
    <source>
        <dbReference type="Proteomes" id="UP001222027"/>
    </source>
</evidence>
<dbReference type="AlphaFoldDB" id="A0AAV8PRZ9"/>
<dbReference type="Proteomes" id="UP001222027">
    <property type="component" value="Unassembled WGS sequence"/>
</dbReference>
<dbReference type="PANTHER" id="PTHR10627:SF74">
    <property type="entry name" value="OS08G0526500 PROTEIN"/>
    <property type="match status" value="1"/>
</dbReference>
<evidence type="ECO:0000256" key="2">
    <source>
        <dbReference type="SAM" id="MobiDB-lite"/>
    </source>
</evidence>
<evidence type="ECO:0000256" key="1">
    <source>
        <dbReference type="ARBA" id="ARBA00022737"/>
    </source>
</evidence>
<reference evidence="4 5" key="1">
    <citation type="submission" date="2022-12" db="EMBL/GenBank/DDBJ databases">
        <title>Chromosome-scale assembly of the Ensete ventricosum genome.</title>
        <authorList>
            <person name="Dussert Y."/>
            <person name="Stocks J."/>
            <person name="Wendawek A."/>
            <person name="Woldeyes F."/>
            <person name="Nichols R.A."/>
            <person name="Borrell J.S."/>
        </authorList>
    </citation>
    <scope>NUCLEOTIDE SEQUENCE [LARGE SCALE GENOMIC DNA]</scope>
    <source>
        <strain evidence="5">cv. Maze</strain>
        <tissue evidence="4">Seeds</tissue>
    </source>
</reference>
<dbReference type="EMBL" id="JAQQAF010000009">
    <property type="protein sequence ID" value="KAJ8461326.1"/>
    <property type="molecule type" value="Genomic_DNA"/>
</dbReference>
<gene>
    <name evidence="4" type="ORF">OPV22_034252</name>
</gene>
<dbReference type="PROSITE" id="PS50105">
    <property type="entry name" value="SAM_DOMAIN"/>
    <property type="match status" value="1"/>
</dbReference>
<evidence type="ECO:0000259" key="3">
    <source>
        <dbReference type="PROSITE" id="PS50105"/>
    </source>
</evidence>
<organism evidence="4 5">
    <name type="scientific">Ensete ventricosum</name>
    <name type="common">Abyssinian banana</name>
    <name type="synonym">Musa ensete</name>
    <dbReference type="NCBI Taxonomy" id="4639"/>
    <lineage>
        <taxon>Eukaryota</taxon>
        <taxon>Viridiplantae</taxon>
        <taxon>Streptophyta</taxon>
        <taxon>Embryophyta</taxon>
        <taxon>Tracheophyta</taxon>
        <taxon>Spermatophyta</taxon>
        <taxon>Magnoliopsida</taxon>
        <taxon>Liliopsida</taxon>
        <taxon>Zingiberales</taxon>
        <taxon>Musaceae</taxon>
        <taxon>Ensete</taxon>
    </lineage>
</organism>
<dbReference type="SUPFAM" id="SSF47769">
    <property type="entry name" value="SAM/Pointed domain"/>
    <property type="match status" value="1"/>
</dbReference>
<dbReference type="Pfam" id="PF00536">
    <property type="entry name" value="SAM_1"/>
    <property type="match status" value="1"/>
</dbReference>
<dbReference type="PANTHER" id="PTHR10627">
    <property type="entry name" value="SCP160"/>
    <property type="match status" value="1"/>
</dbReference>
<sequence>MSARPQFTITLGRSGQVVKRAGPMSDGSHCDDGMPSLASKRSVRERLENNMANSSCYGIQYENKRQRTEDHDSRFMDKNLRDKQIKSNHQVRRDDLRWKLINKSLSRRRHPVVEGHCDVDLREKLSRNASRISDARQHTTESRTSGFGRRIPSRRSADDLLELDSHRKSYSWTLDQQRRSSPDRLISAPRRISPSRRYEELKHTSMIRSVDASRTSFLTNSGIRDSSRSFAFMTKNTSADAVKPVVRAPAPGDIGQRIVLKPEEPLTVSGLLHSLGLGKYAILFQAEEVDMTALRQMGDNDLKELGIPMGPRKKILLAVLSQARHRQRFHGGKPGGILLDLVCGREMPSLKSISMVNLYAFKGKSYFVLAIELLKLLY</sequence>
<dbReference type="InterPro" id="IPR013761">
    <property type="entry name" value="SAM/pointed_sf"/>
</dbReference>
<keyword evidence="1" id="KW-0677">Repeat</keyword>
<keyword evidence="5" id="KW-1185">Reference proteome</keyword>
<evidence type="ECO:0000313" key="4">
    <source>
        <dbReference type="EMBL" id="KAJ8461326.1"/>
    </source>
</evidence>
<name>A0AAV8PRZ9_ENSVE</name>
<dbReference type="InterPro" id="IPR001660">
    <property type="entry name" value="SAM"/>
</dbReference>
<protein>
    <recommendedName>
        <fullName evidence="3">SAM domain-containing protein</fullName>
    </recommendedName>
</protein>
<accession>A0AAV8PRZ9</accession>
<feature type="domain" description="SAM" evidence="3">
    <location>
        <begin position="267"/>
        <end position="326"/>
    </location>
</feature>
<comment type="caution">
    <text evidence="4">The sequence shown here is derived from an EMBL/GenBank/DDBJ whole genome shotgun (WGS) entry which is preliminary data.</text>
</comment>
<dbReference type="SMART" id="SM00454">
    <property type="entry name" value="SAM"/>
    <property type="match status" value="1"/>
</dbReference>